<evidence type="ECO:0000313" key="2">
    <source>
        <dbReference type="EMBL" id="AQV95626.1"/>
    </source>
</evidence>
<organism evidence="2 3">
    <name type="scientific">Cupriavidus necator</name>
    <name type="common">Alcaligenes eutrophus</name>
    <name type="synonym">Ralstonia eutropha</name>
    <dbReference type="NCBI Taxonomy" id="106590"/>
    <lineage>
        <taxon>Bacteria</taxon>
        <taxon>Pseudomonadati</taxon>
        <taxon>Pseudomonadota</taxon>
        <taxon>Betaproteobacteria</taxon>
        <taxon>Burkholderiales</taxon>
        <taxon>Burkholderiaceae</taxon>
        <taxon>Cupriavidus</taxon>
    </lineage>
</organism>
<dbReference type="RefSeq" id="WP_206363339.1">
    <property type="nucleotide sequence ID" value="NZ_CP017757.2"/>
</dbReference>
<proteinExistence type="predicted"/>
<dbReference type="EMBL" id="CP017757">
    <property type="protein sequence ID" value="AQV95626.1"/>
    <property type="molecule type" value="Genomic_DNA"/>
</dbReference>
<dbReference type="SUPFAM" id="SSF54523">
    <property type="entry name" value="Pili subunits"/>
    <property type="match status" value="1"/>
</dbReference>
<name>A0A1U9USE8_CUPNE</name>
<reference evidence="3" key="1">
    <citation type="submission" date="2017-02" db="EMBL/GenBank/DDBJ databases">
        <title>Complete genome sequence of Cupriavidus necator strain NH9, a 3-chlorobenzoate degrader.</title>
        <authorList>
            <person name="Moriuchi R."/>
            <person name="Dohra H."/>
            <person name="Ogawa N."/>
        </authorList>
    </citation>
    <scope>NUCLEOTIDE SEQUENCE [LARGE SCALE GENOMIC DNA]</scope>
    <source>
        <strain evidence="3">NH9</strain>
    </source>
</reference>
<sequence>MRAGDRRGRGSVYIGALVALAILGVMLGEFGALWATQERRAREADLLAHGNEIRRAIGRYYDASPAGQYPKSLDDLVLDPRQPVVARYLRRAWRDPLPGGGEWGIVPGPDNGIVGVYSQAPGAPLRVAGFAPANAAFAGKDSYQAWMFVHKPEGN</sequence>
<keyword evidence="1" id="KW-0472">Membrane</keyword>
<dbReference type="InterPro" id="IPR045584">
    <property type="entry name" value="Pilin-like"/>
</dbReference>
<dbReference type="AlphaFoldDB" id="A0A1U9USE8"/>
<gene>
    <name evidence="2" type="ORF">BJN34_17230</name>
</gene>
<evidence type="ECO:0000256" key="1">
    <source>
        <dbReference type="SAM" id="Phobius"/>
    </source>
</evidence>
<keyword evidence="1" id="KW-0812">Transmembrane</keyword>
<feature type="transmembrane region" description="Helical" evidence="1">
    <location>
        <begin position="12"/>
        <end position="35"/>
    </location>
</feature>
<dbReference type="Proteomes" id="UP000189627">
    <property type="component" value="Chromosome 1"/>
</dbReference>
<accession>A0A1U9USE8</accession>
<keyword evidence="1" id="KW-1133">Transmembrane helix</keyword>
<dbReference type="KEGG" id="cuh:BJN34_17230"/>
<protein>
    <submittedName>
        <fullName evidence="2">Type II secretion system protein</fullName>
    </submittedName>
</protein>
<evidence type="ECO:0000313" key="3">
    <source>
        <dbReference type="Proteomes" id="UP000189627"/>
    </source>
</evidence>